<dbReference type="AlphaFoldDB" id="A0A5B7F625"/>
<evidence type="ECO:0000313" key="1">
    <source>
        <dbReference type="EMBL" id="MPC40669.1"/>
    </source>
</evidence>
<evidence type="ECO:0000313" key="2">
    <source>
        <dbReference type="Proteomes" id="UP000324222"/>
    </source>
</evidence>
<name>A0A5B7F625_PORTR</name>
<organism evidence="1 2">
    <name type="scientific">Portunus trituberculatus</name>
    <name type="common">Swimming crab</name>
    <name type="synonym">Neptunus trituberculatus</name>
    <dbReference type="NCBI Taxonomy" id="210409"/>
    <lineage>
        <taxon>Eukaryota</taxon>
        <taxon>Metazoa</taxon>
        <taxon>Ecdysozoa</taxon>
        <taxon>Arthropoda</taxon>
        <taxon>Crustacea</taxon>
        <taxon>Multicrustacea</taxon>
        <taxon>Malacostraca</taxon>
        <taxon>Eumalacostraca</taxon>
        <taxon>Eucarida</taxon>
        <taxon>Decapoda</taxon>
        <taxon>Pleocyemata</taxon>
        <taxon>Brachyura</taxon>
        <taxon>Eubrachyura</taxon>
        <taxon>Portunoidea</taxon>
        <taxon>Portunidae</taxon>
        <taxon>Portuninae</taxon>
        <taxon>Portunus</taxon>
    </lineage>
</organism>
<gene>
    <name evidence="1" type="ORF">E2C01_034234</name>
</gene>
<protein>
    <submittedName>
        <fullName evidence="1">Uncharacterized protein</fullName>
    </submittedName>
</protein>
<comment type="caution">
    <text evidence="1">The sequence shown here is derived from an EMBL/GenBank/DDBJ whole genome shotgun (WGS) entry which is preliminary data.</text>
</comment>
<proteinExistence type="predicted"/>
<dbReference type="Proteomes" id="UP000324222">
    <property type="component" value="Unassembled WGS sequence"/>
</dbReference>
<dbReference type="EMBL" id="VSRR010004769">
    <property type="protein sequence ID" value="MPC40669.1"/>
    <property type="molecule type" value="Genomic_DNA"/>
</dbReference>
<reference evidence="1 2" key="1">
    <citation type="submission" date="2019-05" db="EMBL/GenBank/DDBJ databases">
        <title>Another draft genome of Portunus trituberculatus and its Hox gene families provides insights of decapod evolution.</title>
        <authorList>
            <person name="Jeong J.-H."/>
            <person name="Song I."/>
            <person name="Kim S."/>
            <person name="Choi T."/>
            <person name="Kim D."/>
            <person name="Ryu S."/>
            <person name="Kim W."/>
        </authorList>
    </citation>
    <scope>NUCLEOTIDE SEQUENCE [LARGE SCALE GENOMIC DNA]</scope>
    <source>
        <tissue evidence="1">Muscle</tissue>
    </source>
</reference>
<sequence length="87" mass="9293">MISKLYDKCQVAAHVSCRQRVELSWHSASPPLALATIRKVEENLAEENTKVLMISHKQMGEGQVKGALGTGEGGGALACLDEEGKEG</sequence>
<accession>A0A5B7F625</accession>
<keyword evidence="2" id="KW-1185">Reference proteome</keyword>